<protein>
    <submittedName>
        <fullName evidence="2">Cupin</fullName>
    </submittedName>
</protein>
<evidence type="ECO:0000313" key="3">
    <source>
        <dbReference type="Proteomes" id="UP000502117"/>
    </source>
</evidence>
<dbReference type="InterPro" id="IPR009327">
    <property type="entry name" value="Cupin_DUF985"/>
</dbReference>
<dbReference type="Proteomes" id="UP000502117">
    <property type="component" value="Chromosome"/>
</dbReference>
<dbReference type="InterPro" id="IPR039935">
    <property type="entry name" value="YML079W-like"/>
</dbReference>
<evidence type="ECO:0000259" key="1">
    <source>
        <dbReference type="Pfam" id="PF06172"/>
    </source>
</evidence>
<name>A0A6G7LU91_9GAMM</name>
<dbReference type="RefSeq" id="WP_165565353.1">
    <property type="nucleotide sequence ID" value="NZ_CP045857.1"/>
</dbReference>
<dbReference type="InterPro" id="IPR011051">
    <property type="entry name" value="RmlC_Cupin_sf"/>
</dbReference>
<dbReference type="Gene3D" id="2.60.120.10">
    <property type="entry name" value="Jelly Rolls"/>
    <property type="match status" value="1"/>
</dbReference>
<dbReference type="EMBL" id="CP045857">
    <property type="protein sequence ID" value="QIJ05310.1"/>
    <property type="molecule type" value="Genomic_DNA"/>
</dbReference>
<organism evidence="2 3">
    <name type="scientific">Shewanella chilikensis</name>
    <dbReference type="NCBI Taxonomy" id="558541"/>
    <lineage>
        <taxon>Bacteria</taxon>
        <taxon>Pseudomonadati</taxon>
        <taxon>Pseudomonadota</taxon>
        <taxon>Gammaproteobacteria</taxon>
        <taxon>Alteromonadales</taxon>
        <taxon>Shewanellaceae</taxon>
        <taxon>Shewanella</taxon>
    </lineage>
</organism>
<dbReference type="CDD" id="cd06121">
    <property type="entry name" value="cupin_YML079wp"/>
    <property type="match status" value="1"/>
</dbReference>
<dbReference type="KEGG" id="schk:GII14_14970"/>
<dbReference type="PANTHER" id="PTHR33387:SF3">
    <property type="entry name" value="DUF985 DOMAIN-CONTAINING PROTEIN"/>
    <property type="match status" value="1"/>
</dbReference>
<dbReference type="PANTHER" id="PTHR33387">
    <property type="entry name" value="RMLC-LIKE JELLY ROLL FOLD PROTEIN"/>
    <property type="match status" value="1"/>
</dbReference>
<gene>
    <name evidence="2" type="ORF">GII14_14970</name>
</gene>
<accession>A0A6G7LU91</accession>
<proteinExistence type="predicted"/>
<sequence length="157" mass="17804">MLTADDVILALELEPHVEGGYFGRSFVSDSRFDDSRNLWTSIYFMLKTGEKSHLHQLTADEMWYFHSGESLTIYMISEQGELTEAQLGMDLAKGERPQVLVPKGTIFGSAMNNPGYSLVGCMVAPGFTFDDFKLFGRDELLERFPQHQALINRLTRD</sequence>
<evidence type="ECO:0000313" key="2">
    <source>
        <dbReference type="EMBL" id="QIJ05310.1"/>
    </source>
</evidence>
<dbReference type="AlphaFoldDB" id="A0A6G7LU91"/>
<feature type="domain" description="DUF985" evidence="1">
    <location>
        <begin position="6"/>
        <end position="134"/>
    </location>
</feature>
<dbReference type="InterPro" id="IPR014710">
    <property type="entry name" value="RmlC-like_jellyroll"/>
</dbReference>
<dbReference type="Pfam" id="PF06172">
    <property type="entry name" value="Cupin_5"/>
    <property type="match status" value="1"/>
</dbReference>
<dbReference type="SUPFAM" id="SSF51182">
    <property type="entry name" value="RmlC-like cupins"/>
    <property type="match status" value="1"/>
</dbReference>
<reference evidence="2 3" key="1">
    <citation type="submission" date="2019-11" db="EMBL/GenBank/DDBJ databases">
        <title>Complete Genome Sequence of Shewanella chilikensis Strain DC57, Isolated from Corroded Seal Rings at a floating production facility in Australia.</title>
        <authorList>
            <person name="Salgar-Chaparro S.J."/>
            <person name="Castillo-Villamizar G.A."/>
            <person name="Poehlein A."/>
            <person name="Daniel R."/>
            <person name="Machuca L."/>
        </authorList>
    </citation>
    <scope>NUCLEOTIDE SEQUENCE [LARGE SCALE GENOMIC DNA]</scope>
    <source>
        <strain evidence="2 3">DC57</strain>
    </source>
</reference>